<name>A0A2P7QE05_9SPHN</name>
<sequence length="208" mass="23450">MRDAAEIVPASRIIRHKGGSVALFANLFRYELQRQGLGTWLDLDLYLLKPLDMEAPYLLGEEEPGRYTNGVLRLPPDCPMLPALLALFEERTVPAWIPWRARLAAHWRLWRTGRAGLSQMPWGSAGPAALTHLAILHGLSDRALPPEILYPVHWRDARWIVDPECLLEDRVSGRTIALHLYNELIKGFKDRPAPPGSFLARLQSEGAP</sequence>
<gene>
    <name evidence="1" type="ORF">C7I55_27395</name>
</gene>
<evidence type="ECO:0000313" key="2">
    <source>
        <dbReference type="Proteomes" id="UP000241167"/>
    </source>
</evidence>
<proteinExistence type="predicted"/>
<dbReference type="EMBL" id="PXYI01000018">
    <property type="protein sequence ID" value="PSJ36199.1"/>
    <property type="molecule type" value="Genomic_DNA"/>
</dbReference>
<dbReference type="AlphaFoldDB" id="A0A2P7QE05"/>
<organism evidence="1 2">
    <name type="scientific">Allosphingosinicella deserti</name>
    <dbReference type="NCBI Taxonomy" id="2116704"/>
    <lineage>
        <taxon>Bacteria</taxon>
        <taxon>Pseudomonadati</taxon>
        <taxon>Pseudomonadota</taxon>
        <taxon>Alphaproteobacteria</taxon>
        <taxon>Sphingomonadales</taxon>
        <taxon>Sphingomonadaceae</taxon>
        <taxon>Allosphingosinicella</taxon>
    </lineage>
</organism>
<accession>A0A2P7QE05</accession>
<keyword evidence="2" id="KW-1185">Reference proteome</keyword>
<dbReference type="OrthoDB" id="5354021at2"/>
<reference evidence="1 2" key="1">
    <citation type="submission" date="2018-03" db="EMBL/GenBank/DDBJ databases">
        <title>The draft genome of Sphingosinicella sp. GL-C-18.</title>
        <authorList>
            <person name="Liu L."/>
            <person name="Li L."/>
            <person name="Liang L."/>
            <person name="Zhang X."/>
            <person name="Wang T."/>
        </authorList>
    </citation>
    <scope>NUCLEOTIDE SEQUENCE [LARGE SCALE GENOMIC DNA]</scope>
    <source>
        <strain evidence="1 2">GL-C-18</strain>
    </source>
</reference>
<dbReference type="Gene3D" id="3.90.550.20">
    <property type="match status" value="1"/>
</dbReference>
<protein>
    <submittedName>
        <fullName evidence="1">Uncharacterized protein</fullName>
    </submittedName>
</protein>
<dbReference type="Proteomes" id="UP000241167">
    <property type="component" value="Unassembled WGS sequence"/>
</dbReference>
<evidence type="ECO:0000313" key="1">
    <source>
        <dbReference type="EMBL" id="PSJ36199.1"/>
    </source>
</evidence>
<comment type="caution">
    <text evidence="1">The sequence shown here is derived from an EMBL/GenBank/DDBJ whole genome shotgun (WGS) entry which is preliminary data.</text>
</comment>